<dbReference type="KEGG" id="rlc:K227x_27610"/>
<evidence type="ECO:0000256" key="7">
    <source>
        <dbReference type="ARBA" id="ARBA00023136"/>
    </source>
</evidence>
<gene>
    <name evidence="14" type="primary">arcB_1</name>
    <name evidence="14" type="ORF">K227x_27610</name>
</gene>
<evidence type="ECO:0000256" key="5">
    <source>
        <dbReference type="ARBA" id="ARBA00022777"/>
    </source>
</evidence>
<feature type="domain" description="PAC" evidence="13">
    <location>
        <begin position="292"/>
        <end position="344"/>
    </location>
</feature>
<keyword evidence="9" id="KW-0812">Transmembrane</keyword>
<dbReference type="Pfam" id="PF13426">
    <property type="entry name" value="PAS_9"/>
    <property type="match status" value="1"/>
</dbReference>
<dbReference type="NCBIfam" id="TIGR00229">
    <property type="entry name" value="sensory_box"/>
    <property type="match status" value="1"/>
</dbReference>
<evidence type="ECO:0000259" key="12">
    <source>
        <dbReference type="PROSITE" id="PS50112"/>
    </source>
</evidence>
<dbReference type="SMART" id="SM00448">
    <property type="entry name" value="REC"/>
    <property type="match status" value="1"/>
</dbReference>
<dbReference type="InterPro" id="IPR007891">
    <property type="entry name" value="CHASE3"/>
</dbReference>
<dbReference type="EC" id="2.7.13.3" evidence="2"/>
<keyword evidence="4 14" id="KW-0808">Transferase</keyword>
<comment type="catalytic activity">
    <reaction evidence="1">
        <text>ATP + protein L-histidine = ADP + protein N-phospho-L-histidine.</text>
        <dbReference type="EC" id="2.7.13.3"/>
    </reaction>
</comment>
<keyword evidence="15" id="KW-1185">Reference proteome</keyword>
<dbReference type="PROSITE" id="PS50110">
    <property type="entry name" value="RESPONSE_REGULATORY"/>
    <property type="match status" value="1"/>
</dbReference>
<keyword evidence="9" id="KW-1133">Transmembrane helix</keyword>
<name>A0A517NB69_9BACT</name>
<keyword evidence="7 9" id="KW-0472">Membrane</keyword>
<evidence type="ECO:0000259" key="10">
    <source>
        <dbReference type="PROSITE" id="PS50109"/>
    </source>
</evidence>
<dbReference type="Gene3D" id="3.40.50.2300">
    <property type="match status" value="1"/>
</dbReference>
<dbReference type="EMBL" id="CP036525">
    <property type="protein sequence ID" value="QDT04370.1"/>
    <property type="molecule type" value="Genomic_DNA"/>
</dbReference>
<dbReference type="CDD" id="cd00075">
    <property type="entry name" value="HATPase"/>
    <property type="match status" value="1"/>
</dbReference>
<reference evidence="14 15" key="1">
    <citation type="submission" date="2019-02" db="EMBL/GenBank/DDBJ databases">
        <title>Deep-cultivation of Planctomycetes and their phenomic and genomic characterization uncovers novel biology.</title>
        <authorList>
            <person name="Wiegand S."/>
            <person name="Jogler M."/>
            <person name="Boedeker C."/>
            <person name="Pinto D."/>
            <person name="Vollmers J."/>
            <person name="Rivas-Marin E."/>
            <person name="Kohn T."/>
            <person name="Peeters S.H."/>
            <person name="Heuer A."/>
            <person name="Rast P."/>
            <person name="Oberbeckmann S."/>
            <person name="Bunk B."/>
            <person name="Jeske O."/>
            <person name="Meyerdierks A."/>
            <person name="Storesund J.E."/>
            <person name="Kallscheuer N."/>
            <person name="Luecker S."/>
            <person name="Lage O.M."/>
            <person name="Pohl T."/>
            <person name="Merkel B.J."/>
            <person name="Hornburger P."/>
            <person name="Mueller R.-W."/>
            <person name="Bruemmer F."/>
            <person name="Labrenz M."/>
            <person name="Spormann A.M."/>
            <person name="Op den Camp H."/>
            <person name="Overmann J."/>
            <person name="Amann R."/>
            <person name="Jetten M.S.M."/>
            <person name="Mascher T."/>
            <person name="Medema M.H."/>
            <person name="Devos D.P."/>
            <person name="Kaster A.-K."/>
            <person name="Ovreas L."/>
            <person name="Rohde M."/>
            <person name="Galperin M.Y."/>
            <person name="Jogler C."/>
        </authorList>
    </citation>
    <scope>NUCLEOTIDE SEQUENCE [LARGE SCALE GENOMIC DNA]</scope>
    <source>
        <strain evidence="14 15">K22_7</strain>
    </source>
</reference>
<dbReference type="Gene3D" id="1.10.287.130">
    <property type="match status" value="1"/>
</dbReference>
<dbReference type="AlphaFoldDB" id="A0A517NB69"/>
<dbReference type="Pfam" id="PF00072">
    <property type="entry name" value="Response_reg"/>
    <property type="match status" value="1"/>
</dbReference>
<evidence type="ECO:0000256" key="3">
    <source>
        <dbReference type="ARBA" id="ARBA00022553"/>
    </source>
</evidence>
<dbReference type="GO" id="GO:0009927">
    <property type="term" value="F:histidine phosphotransfer kinase activity"/>
    <property type="evidence" value="ECO:0007669"/>
    <property type="project" value="TreeGrafter"/>
</dbReference>
<sequence length="723" mass="80330">MIPSENPYRRQRFVEAATIAMVVTLLVTGGVLNYRGFGQLQQNRGRIRHTNEVLMTLASTEMALKDAETGQRGFIITGEDSYLDPFKTAMAKIDNVVDQLDQLTLDDPVQHSKLPRLRKLIGERIAELQMAIEARRVGGLDAGKAAVDTDIGKQTMDLIRTHIGEMRDIGTSALSQRREAAEHSYVVGRWTSVAVTLVGFSLIAGMLFLIERNRRLDSRMRWFLEQIQDYAIFTMDANHRATSWNRGVEQVLGYSSSEFIGQDILTLLFPDDAIADGSAEAEFRTAAQHGVANDDRWMLRANRERFWASGATNAIVNDRGKLMGFSKVMRDLTHRKRAQDELADLAAKLSEVDQRKDVFLATLAHELRNPLAPIKHAIELMGMNQLDDEVEELRQVMSRQCDQMVHLIDDLLDVSRISRGKIELRSEVIDLHKIIQTSVESTTSLVCTNEQHIEVQCEAAEVFVNGDPGRLTQVVSNLLTNASKYSGKGCEIKVSVSVEQTTGGEWAVISVADNGIGIAADQLDSVFEMFEQVNDTLERGDAGLGIGLTLVRTLVELHGGEVTAYSEGVGRGSEFVVRLLRSNEVAAIEETKPQPATLTTRPFRVLVVEDQRALRVILARLLEKMGHQVETVEGGADAIRILDRFSPEIIFSDISMPGMTGYELASRLRKRESMKGVTIIAMTGYGQANDRDQAIESGFDEHLVKPVDADLLRLTLARIAEKS</sequence>
<evidence type="ECO:0000259" key="13">
    <source>
        <dbReference type="PROSITE" id="PS50113"/>
    </source>
</evidence>
<dbReference type="InterPro" id="IPR000014">
    <property type="entry name" value="PAS"/>
</dbReference>
<dbReference type="InterPro" id="IPR036097">
    <property type="entry name" value="HisK_dim/P_sf"/>
</dbReference>
<dbReference type="InterPro" id="IPR003661">
    <property type="entry name" value="HisK_dim/P_dom"/>
</dbReference>
<keyword evidence="5" id="KW-0418">Kinase</keyword>
<dbReference type="Proteomes" id="UP000318538">
    <property type="component" value="Chromosome"/>
</dbReference>
<dbReference type="CDD" id="cd00082">
    <property type="entry name" value="HisKA"/>
    <property type="match status" value="1"/>
</dbReference>
<dbReference type="PRINTS" id="PR00344">
    <property type="entry name" value="BCTRLSENSOR"/>
</dbReference>
<dbReference type="InterPro" id="IPR005467">
    <property type="entry name" value="His_kinase_dom"/>
</dbReference>
<dbReference type="SMART" id="SM00388">
    <property type="entry name" value="HisKA"/>
    <property type="match status" value="1"/>
</dbReference>
<evidence type="ECO:0000256" key="1">
    <source>
        <dbReference type="ARBA" id="ARBA00000085"/>
    </source>
</evidence>
<evidence type="ECO:0000313" key="14">
    <source>
        <dbReference type="EMBL" id="QDT04370.1"/>
    </source>
</evidence>
<evidence type="ECO:0000256" key="9">
    <source>
        <dbReference type="SAM" id="Phobius"/>
    </source>
</evidence>
<dbReference type="CDD" id="cd17580">
    <property type="entry name" value="REC_2_DhkD-like"/>
    <property type="match status" value="1"/>
</dbReference>
<dbReference type="InterPro" id="IPR001789">
    <property type="entry name" value="Sig_transdc_resp-reg_receiver"/>
</dbReference>
<dbReference type="RefSeq" id="WP_145169958.1">
    <property type="nucleotide sequence ID" value="NZ_CP036525.1"/>
</dbReference>
<dbReference type="Pfam" id="PF00512">
    <property type="entry name" value="HisKA"/>
    <property type="match status" value="1"/>
</dbReference>
<accession>A0A517NB69</accession>
<dbReference type="InterPro" id="IPR036890">
    <property type="entry name" value="HATPase_C_sf"/>
</dbReference>
<dbReference type="CDD" id="cd00130">
    <property type="entry name" value="PAS"/>
    <property type="match status" value="1"/>
</dbReference>
<dbReference type="PANTHER" id="PTHR43047:SF72">
    <property type="entry name" value="OSMOSENSING HISTIDINE PROTEIN KINASE SLN1"/>
    <property type="match status" value="1"/>
</dbReference>
<evidence type="ECO:0000256" key="4">
    <source>
        <dbReference type="ARBA" id="ARBA00022679"/>
    </source>
</evidence>
<dbReference type="InterPro" id="IPR004358">
    <property type="entry name" value="Sig_transdc_His_kin-like_C"/>
</dbReference>
<dbReference type="PANTHER" id="PTHR43047">
    <property type="entry name" value="TWO-COMPONENT HISTIDINE PROTEIN KINASE"/>
    <property type="match status" value="1"/>
</dbReference>
<dbReference type="CDD" id="cd19410">
    <property type="entry name" value="HK9-like_sensor"/>
    <property type="match status" value="1"/>
</dbReference>
<dbReference type="SUPFAM" id="SSF55785">
    <property type="entry name" value="PYP-like sensor domain (PAS domain)"/>
    <property type="match status" value="1"/>
</dbReference>
<feature type="transmembrane region" description="Helical" evidence="9">
    <location>
        <begin position="190"/>
        <end position="210"/>
    </location>
</feature>
<evidence type="ECO:0000256" key="2">
    <source>
        <dbReference type="ARBA" id="ARBA00012438"/>
    </source>
</evidence>
<dbReference type="Pfam" id="PF05227">
    <property type="entry name" value="CHASE3"/>
    <property type="match status" value="1"/>
</dbReference>
<dbReference type="GO" id="GO:0000155">
    <property type="term" value="F:phosphorelay sensor kinase activity"/>
    <property type="evidence" value="ECO:0007669"/>
    <property type="project" value="InterPro"/>
</dbReference>
<dbReference type="PROSITE" id="PS50113">
    <property type="entry name" value="PAC"/>
    <property type="match status" value="1"/>
</dbReference>
<dbReference type="Gene3D" id="3.30.565.10">
    <property type="entry name" value="Histidine kinase-like ATPase, C-terminal domain"/>
    <property type="match status" value="1"/>
</dbReference>
<feature type="domain" description="Response regulatory" evidence="11">
    <location>
        <begin position="604"/>
        <end position="720"/>
    </location>
</feature>
<evidence type="ECO:0000313" key="15">
    <source>
        <dbReference type="Proteomes" id="UP000318538"/>
    </source>
</evidence>
<dbReference type="SUPFAM" id="SSF55874">
    <property type="entry name" value="ATPase domain of HSP90 chaperone/DNA topoisomerase II/histidine kinase"/>
    <property type="match status" value="1"/>
</dbReference>
<dbReference type="Gene3D" id="3.30.450.20">
    <property type="entry name" value="PAS domain"/>
    <property type="match status" value="1"/>
</dbReference>
<dbReference type="OrthoDB" id="3272385at2"/>
<dbReference type="SUPFAM" id="SSF52172">
    <property type="entry name" value="CheY-like"/>
    <property type="match status" value="1"/>
</dbReference>
<dbReference type="InterPro" id="IPR000700">
    <property type="entry name" value="PAS-assoc_C"/>
</dbReference>
<keyword evidence="6" id="KW-0902">Two-component regulatory system</keyword>
<dbReference type="PROSITE" id="PS50109">
    <property type="entry name" value="HIS_KIN"/>
    <property type="match status" value="1"/>
</dbReference>
<dbReference type="InterPro" id="IPR011006">
    <property type="entry name" value="CheY-like_superfamily"/>
</dbReference>
<keyword evidence="3 8" id="KW-0597">Phosphoprotein</keyword>
<protein>
    <recommendedName>
        <fullName evidence="2">histidine kinase</fullName>
        <ecNumber evidence="2">2.7.13.3</ecNumber>
    </recommendedName>
</protein>
<proteinExistence type="predicted"/>
<feature type="transmembrane region" description="Helical" evidence="9">
    <location>
        <begin position="12"/>
        <end position="34"/>
    </location>
</feature>
<organism evidence="14 15">
    <name type="scientific">Rubripirellula lacrimiformis</name>
    <dbReference type="NCBI Taxonomy" id="1930273"/>
    <lineage>
        <taxon>Bacteria</taxon>
        <taxon>Pseudomonadati</taxon>
        <taxon>Planctomycetota</taxon>
        <taxon>Planctomycetia</taxon>
        <taxon>Pirellulales</taxon>
        <taxon>Pirellulaceae</taxon>
        <taxon>Rubripirellula</taxon>
    </lineage>
</organism>
<dbReference type="InterPro" id="IPR003594">
    <property type="entry name" value="HATPase_dom"/>
</dbReference>
<dbReference type="GO" id="GO:0005886">
    <property type="term" value="C:plasma membrane"/>
    <property type="evidence" value="ECO:0007669"/>
    <property type="project" value="TreeGrafter"/>
</dbReference>
<dbReference type="FunFam" id="1.10.287.130:FF:000001">
    <property type="entry name" value="Two-component sensor histidine kinase"/>
    <property type="match status" value="1"/>
</dbReference>
<dbReference type="FunFam" id="3.30.565.10:FF:000006">
    <property type="entry name" value="Sensor histidine kinase WalK"/>
    <property type="match status" value="1"/>
</dbReference>
<feature type="modified residue" description="4-aspartylphosphate" evidence="8">
    <location>
        <position position="653"/>
    </location>
</feature>
<dbReference type="PROSITE" id="PS50112">
    <property type="entry name" value="PAS"/>
    <property type="match status" value="1"/>
</dbReference>
<dbReference type="SUPFAM" id="SSF47384">
    <property type="entry name" value="Homodimeric domain of signal transducing histidine kinase"/>
    <property type="match status" value="1"/>
</dbReference>
<dbReference type="InterPro" id="IPR035965">
    <property type="entry name" value="PAS-like_dom_sf"/>
</dbReference>
<feature type="domain" description="Histidine kinase" evidence="10">
    <location>
        <begin position="362"/>
        <end position="583"/>
    </location>
</feature>
<dbReference type="Pfam" id="PF02518">
    <property type="entry name" value="HATPase_c"/>
    <property type="match status" value="1"/>
</dbReference>
<feature type="domain" description="PAS" evidence="12">
    <location>
        <begin position="216"/>
        <end position="272"/>
    </location>
</feature>
<evidence type="ECO:0000259" key="11">
    <source>
        <dbReference type="PROSITE" id="PS50110"/>
    </source>
</evidence>
<evidence type="ECO:0000256" key="6">
    <source>
        <dbReference type="ARBA" id="ARBA00023012"/>
    </source>
</evidence>
<dbReference type="SMART" id="SM00387">
    <property type="entry name" value="HATPase_c"/>
    <property type="match status" value="1"/>
</dbReference>
<evidence type="ECO:0000256" key="8">
    <source>
        <dbReference type="PROSITE-ProRule" id="PRU00169"/>
    </source>
</evidence>